<reference evidence="1 2" key="1">
    <citation type="submission" date="2023-03" db="EMBL/GenBank/DDBJ databases">
        <title>WGS of Gossypium arboreum.</title>
        <authorList>
            <person name="Yu D."/>
        </authorList>
    </citation>
    <scope>NUCLEOTIDE SEQUENCE [LARGE SCALE GENOMIC DNA]</scope>
    <source>
        <tissue evidence="1">Leaf</tissue>
    </source>
</reference>
<evidence type="ECO:0000313" key="2">
    <source>
        <dbReference type="Proteomes" id="UP001358586"/>
    </source>
</evidence>
<comment type="caution">
    <text evidence="1">The sequence shown here is derived from an EMBL/GenBank/DDBJ whole genome shotgun (WGS) entry which is preliminary data.</text>
</comment>
<dbReference type="PANTHER" id="PTHR34427:SF5">
    <property type="entry name" value="DUF4283 DOMAIN-CONTAINING PROTEIN"/>
    <property type="match status" value="1"/>
</dbReference>
<name>A0ABR0R238_GOSAR</name>
<dbReference type="Proteomes" id="UP001358586">
    <property type="component" value="Chromosome 1"/>
</dbReference>
<dbReference type="EMBL" id="JARKNE010000001">
    <property type="protein sequence ID" value="KAK5845665.1"/>
    <property type="molecule type" value="Genomic_DNA"/>
</dbReference>
<sequence length="149" mass="17656">MGLGEICVKRIRGNYFLIEISDEELLDILKQRKWSYLKEFFIHIKSWSEKIVFSNRVTWIKIFGVPMHCWNYETFKRVAGKWGTLLSMEENLSRIKNFENIEMLISITQLKKVEEVVLLEVGDIKFSVSVREKGWSKESKNISSNMESR</sequence>
<proteinExistence type="predicted"/>
<accession>A0ABR0R238</accession>
<organism evidence="1 2">
    <name type="scientific">Gossypium arboreum</name>
    <name type="common">Tree cotton</name>
    <name type="synonym">Gossypium nanking</name>
    <dbReference type="NCBI Taxonomy" id="29729"/>
    <lineage>
        <taxon>Eukaryota</taxon>
        <taxon>Viridiplantae</taxon>
        <taxon>Streptophyta</taxon>
        <taxon>Embryophyta</taxon>
        <taxon>Tracheophyta</taxon>
        <taxon>Spermatophyta</taxon>
        <taxon>Magnoliopsida</taxon>
        <taxon>eudicotyledons</taxon>
        <taxon>Gunneridae</taxon>
        <taxon>Pentapetalae</taxon>
        <taxon>rosids</taxon>
        <taxon>malvids</taxon>
        <taxon>Malvales</taxon>
        <taxon>Malvaceae</taxon>
        <taxon>Malvoideae</taxon>
        <taxon>Gossypium</taxon>
    </lineage>
</organism>
<dbReference type="PANTHER" id="PTHR34427">
    <property type="entry name" value="DUF4283 DOMAIN PROTEIN"/>
    <property type="match status" value="1"/>
</dbReference>
<evidence type="ECO:0000313" key="1">
    <source>
        <dbReference type="EMBL" id="KAK5845665.1"/>
    </source>
</evidence>
<gene>
    <name evidence="1" type="ORF">PVK06_001866</name>
</gene>
<evidence type="ECO:0008006" key="3">
    <source>
        <dbReference type="Google" id="ProtNLM"/>
    </source>
</evidence>
<protein>
    <recommendedName>
        <fullName evidence="3">DUF4283 domain-containing protein</fullName>
    </recommendedName>
</protein>
<keyword evidence="2" id="KW-1185">Reference proteome</keyword>